<organism evidence="1 2">
    <name type="scientific">Vicia faba</name>
    <name type="common">Broad bean</name>
    <name type="synonym">Faba vulgaris</name>
    <dbReference type="NCBI Taxonomy" id="3906"/>
    <lineage>
        <taxon>Eukaryota</taxon>
        <taxon>Viridiplantae</taxon>
        <taxon>Streptophyta</taxon>
        <taxon>Embryophyta</taxon>
        <taxon>Tracheophyta</taxon>
        <taxon>Spermatophyta</taxon>
        <taxon>Magnoliopsida</taxon>
        <taxon>eudicotyledons</taxon>
        <taxon>Gunneridae</taxon>
        <taxon>Pentapetalae</taxon>
        <taxon>rosids</taxon>
        <taxon>fabids</taxon>
        <taxon>Fabales</taxon>
        <taxon>Fabaceae</taxon>
        <taxon>Papilionoideae</taxon>
        <taxon>50 kb inversion clade</taxon>
        <taxon>NPAAA clade</taxon>
        <taxon>Hologalegina</taxon>
        <taxon>IRL clade</taxon>
        <taxon>Fabeae</taxon>
        <taxon>Vicia</taxon>
    </lineage>
</organism>
<dbReference type="EMBL" id="OX451738">
    <property type="protein sequence ID" value="CAI8605806.1"/>
    <property type="molecule type" value="Genomic_DNA"/>
</dbReference>
<accession>A0AAV1A615</accession>
<dbReference type="Proteomes" id="UP001157006">
    <property type="component" value="Chromosome 3"/>
</dbReference>
<protein>
    <submittedName>
        <fullName evidence="1">Uncharacterized protein</fullName>
    </submittedName>
</protein>
<sequence>MKRHVWKPVISSTLDILDVVSLVEHQQINYFLKLSHDYNEDLICVFYSMLHDTRGSTFKFTIGNTIYDFIDALWNLLFGIIVVSVDVEPLVTNTNLHQEFKWHIHTNEMLKAPRSDDWSKSITPDHLKMVPHILH</sequence>
<evidence type="ECO:0000313" key="2">
    <source>
        <dbReference type="Proteomes" id="UP001157006"/>
    </source>
</evidence>
<reference evidence="1 2" key="1">
    <citation type="submission" date="2023-01" db="EMBL/GenBank/DDBJ databases">
        <authorList>
            <person name="Kreplak J."/>
        </authorList>
    </citation>
    <scope>NUCLEOTIDE SEQUENCE [LARGE SCALE GENOMIC DNA]</scope>
</reference>
<evidence type="ECO:0000313" key="1">
    <source>
        <dbReference type="EMBL" id="CAI8605806.1"/>
    </source>
</evidence>
<gene>
    <name evidence="1" type="ORF">VFH_III199920</name>
</gene>
<proteinExistence type="predicted"/>
<name>A0AAV1A615_VICFA</name>
<keyword evidence="2" id="KW-1185">Reference proteome</keyword>
<dbReference type="AlphaFoldDB" id="A0AAV1A615"/>